<dbReference type="SUPFAM" id="SSF52540">
    <property type="entry name" value="P-loop containing nucleoside triphosphate hydrolases"/>
    <property type="match status" value="1"/>
</dbReference>
<dbReference type="PROSITE" id="PS51195">
    <property type="entry name" value="Q_MOTIF"/>
    <property type="match status" value="1"/>
</dbReference>
<proteinExistence type="predicted"/>
<evidence type="ECO:0000256" key="3">
    <source>
        <dbReference type="ARBA" id="ARBA00022806"/>
    </source>
</evidence>
<feature type="compositionally biased region" description="Polar residues" evidence="6">
    <location>
        <begin position="69"/>
        <end position="96"/>
    </location>
</feature>
<sequence>MAELNQQRIQNLGMNDSVHADAAPSSGTSNHSSGSGEKRAYIPPHMRHAMRASPVAAPGPVPGPPPSVQNGTSNGVQASRWSSDTAPARPPQTNGWASAPTFTPSAAATNAAGGSGWDVPPPRPRRAFDASGYGAPSSGRHTGSGDGRWADGKHIPGPPDPTLERELFGVPNDPTKQNIGINFEKYDDIPVEASGHDVPEAVTSFTSPPLDSHLLTNIFLAHYKSPTPVQKYSIPIVMGGRDLMACAQTGICHWDFVTRTYIC</sequence>
<comment type="caution">
    <text evidence="8">The sequence shown here is derived from an EMBL/GenBank/DDBJ whole genome shotgun (WGS) entry which is preliminary data.</text>
</comment>
<dbReference type="Gene3D" id="3.40.50.300">
    <property type="entry name" value="P-loop containing nucleotide triphosphate hydrolases"/>
    <property type="match status" value="1"/>
</dbReference>
<feature type="compositionally biased region" description="Pro residues" evidence="6">
    <location>
        <begin position="57"/>
        <end position="67"/>
    </location>
</feature>
<evidence type="ECO:0000313" key="9">
    <source>
        <dbReference type="Proteomes" id="UP001447188"/>
    </source>
</evidence>
<evidence type="ECO:0000256" key="2">
    <source>
        <dbReference type="ARBA" id="ARBA00022801"/>
    </source>
</evidence>
<evidence type="ECO:0000259" key="7">
    <source>
        <dbReference type="PROSITE" id="PS51195"/>
    </source>
</evidence>
<evidence type="ECO:0000256" key="5">
    <source>
        <dbReference type="PROSITE-ProRule" id="PRU00552"/>
    </source>
</evidence>
<dbReference type="GO" id="GO:0016787">
    <property type="term" value="F:hydrolase activity"/>
    <property type="evidence" value="ECO:0007669"/>
    <property type="project" value="UniProtKB-KW"/>
</dbReference>
<keyword evidence="9" id="KW-1185">Reference proteome</keyword>
<accession>A0ABR3GP91</accession>
<evidence type="ECO:0000256" key="6">
    <source>
        <dbReference type="SAM" id="MobiDB-lite"/>
    </source>
</evidence>
<dbReference type="EMBL" id="JBBBZM010000031">
    <property type="protein sequence ID" value="KAL0637698.1"/>
    <property type="molecule type" value="Genomic_DNA"/>
</dbReference>
<dbReference type="EC" id="3.6.4.13" evidence="8"/>
<reference evidence="8 9" key="1">
    <citation type="submission" date="2024-02" db="EMBL/GenBank/DDBJ databases">
        <title>Discinaceae phylogenomics.</title>
        <authorList>
            <person name="Dirks A.C."/>
            <person name="James T.Y."/>
        </authorList>
    </citation>
    <scope>NUCLEOTIDE SEQUENCE [LARGE SCALE GENOMIC DNA]</scope>
    <source>
        <strain evidence="8 9">ACD0624</strain>
    </source>
</reference>
<organism evidence="8 9">
    <name type="scientific">Discina gigas</name>
    <dbReference type="NCBI Taxonomy" id="1032678"/>
    <lineage>
        <taxon>Eukaryota</taxon>
        <taxon>Fungi</taxon>
        <taxon>Dikarya</taxon>
        <taxon>Ascomycota</taxon>
        <taxon>Pezizomycotina</taxon>
        <taxon>Pezizomycetes</taxon>
        <taxon>Pezizales</taxon>
        <taxon>Discinaceae</taxon>
        <taxon>Discina</taxon>
    </lineage>
</organism>
<protein>
    <submittedName>
        <fullName evidence="8">DEAD-box ATP-dependent RNA helicase</fullName>
        <ecNumber evidence="8">3.6.4.13</ecNumber>
    </submittedName>
</protein>
<evidence type="ECO:0000256" key="4">
    <source>
        <dbReference type="ARBA" id="ARBA00022840"/>
    </source>
</evidence>
<feature type="region of interest" description="Disordered" evidence="6">
    <location>
        <begin position="1"/>
        <end position="156"/>
    </location>
</feature>
<feature type="compositionally biased region" description="Low complexity" evidence="6">
    <location>
        <begin position="97"/>
        <end position="112"/>
    </location>
</feature>
<keyword evidence="2 8" id="KW-0378">Hydrolase</keyword>
<dbReference type="Proteomes" id="UP001447188">
    <property type="component" value="Unassembled WGS sequence"/>
</dbReference>
<name>A0ABR3GP91_9PEZI</name>
<feature type="compositionally biased region" description="Polar residues" evidence="6">
    <location>
        <begin position="1"/>
        <end position="14"/>
    </location>
</feature>
<keyword evidence="1" id="KW-0547">Nucleotide-binding</keyword>
<feature type="compositionally biased region" description="Low complexity" evidence="6">
    <location>
        <begin position="25"/>
        <end position="35"/>
    </location>
</feature>
<feature type="short sequence motif" description="Q motif" evidence="5">
    <location>
        <begin position="203"/>
        <end position="231"/>
    </location>
</feature>
<dbReference type="InterPro" id="IPR014014">
    <property type="entry name" value="RNA_helicase_DEAD_Q_motif"/>
</dbReference>
<dbReference type="InterPro" id="IPR027417">
    <property type="entry name" value="P-loop_NTPase"/>
</dbReference>
<dbReference type="GO" id="GO:0003724">
    <property type="term" value="F:RNA helicase activity"/>
    <property type="evidence" value="ECO:0007669"/>
    <property type="project" value="UniProtKB-EC"/>
</dbReference>
<gene>
    <name evidence="8" type="primary">DED1_2</name>
    <name evidence="8" type="ORF">Q9L58_003258</name>
</gene>
<evidence type="ECO:0000256" key="1">
    <source>
        <dbReference type="ARBA" id="ARBA00022741"/>
    </source>
</evidence>
<keyword evidence="3 8" id="KW-0347">Helicase</keyword>
<evidence type="ECO:0000313" key="8">
    <source>
        <dbReference type="EMBL" id="KAL0637698.1"/>
    </source>
</evidence>
<feature type="domain" description="DEAD-box RNA helicase Q" evidence="7">
    <location>
        <begin position="203"/>
        <end position="231"/>
    </location>
</feature>
<keyword evidence="4" id="KW-0067">ATP-binding</keyword>